<gene>
    <name evidence="2" type="ORF">SAMN05421820_102463</name>
</gene>
<dbReference type="InterPro" id="IPR000182">
    <property type="entry name" value="GNAT_dom"/>
</dbReference>
<evidence type="ECO:0000313" key="3">
    <source>
        <dbReference type="Proteomes" id="UP000183200"/>
    </source>
</evidence>
<evidence type="ECO:0000313" key="2">
    <source>
        <dbReference type="EMBL" id="SDL90863.1"/>
    </source>
</evidence>
<dbReference type="Proteomes" id="UP000183200">
    <property type="component" value="Unassembled WGS sequence"/>
</dbReference>
<dbReference type="InterPro" id="IPR051531">
    <property type="entry name" value="N-acetyltransferase"/>
</dbReference>
<dbReference type="PANTHER" id="PTHR43792">
    <property type="entry name" value="GNAT FAMILY, PUTATIVE (AFU_ORTHOLOGUE AFUA_3G00765)-RELATED-RELATED"/>
    <property type="match status" value="1"/>
</dbReference>
<evidence type="ECO:0000259" key="1">
    <source>
        <dbReference type="PROSITE" id="PS51186"/>
    </source>
</evidence>
<protein>
    <submittedName>
        <fullName evidence="2">Ribosomal-protein-alanine N-acetyltransferase</fullName>
    </submittedName>
</protein>
<organism evidence="2 3">
    <name type="scientific">Pedobacter steynii</name>
    <dbReference type="NCBI Taxonomy" id="430522"/>
    <lineage>
        <taxon>Bacteria</taxon>
        <taxon>Pseudomonadati</taxon>
        <taxon>Bacteroidota</taxon>
        <taxon>Sphingobacteriia</taxon>
        <taxon>Sphingobacteriales</taxon>
        <taxon>Sphingobacteriaceae</taxon>
        <taxon>Pedobacter</taxon>
    </lineage>
</organism>
<proteinExistence type="predicted"/>
<dbReference type="AlphaFoldDB" id="A0A1G9NX53"/>
<keyword evidence="3" id="KW-1185">Reference proteome</keyword>
<dbReference type="STRING" id="430522.BFS30_17490"/>
<dbReference type="Gene3D" id="3.40.630.30">
    <property type="match status" value="1"/>
</dbReference>
<reference evidence="3" key="1">
    <citation type="submission" date="2016-10" db="EMBL/GenBank/DDBJ databases">
        <authorList>
            <person name="Varghese N."/>
            <person name="Submissions S."/>
        </authorList>
    </citation>
    <scope>NUCLEOTIDE SEQUENCE [LARGE SCALE GENOMIC DNA]</scope>
    <source>
        <strain evidence="3">DSM 19110</strain>
    </source>
</reference>
<accession>A0A1G9NX53</accession>
<dbReference type="PROSITE" id="PS51186">
    <property type="entry name" value="GNAT"/>
    <property type="match status" value="1"/>
</dbReference>
<feature type="domain" description="N-acetyltransferase" evidence="1">
    <location>
        <begin position="30"/>
        <end position="173"/>
    </location>
</feature>
<dbReference type="PANTHER" id="PTHR43792:SF13">
    <property type="entry name" value="ACETYLTRANSFERASE"/>
    <property type="match status" value="1"/>
</dbReference>
<dbReference type="GO" id="GO:0016747">
    <property type="term" value="F:acyltransferase activity, transferring groups other than amino-acyl groups"/>
    <property type="evidence" value="ECO:0007669"/>
    <property type="project" value="InterPro"/>
</dbReference>
<dbReference type="SUPFAM" id="SSF55729">
    <property type="entry name" value="Acyl-CoA N-acyltransferases (Nat)"/>
    <property type="match status" value="1"/>
</dbReference>
<dbReference type="Pfam" id="PF13302">
    <property type="entry name" value="Acetyltransf_3"/>
    <property type="match status" value="1"/>
</dbReference>
<dbReference type="InterPro" id="IPR016181">
    <property type="entry name" value="Acyl_CoA_acyltransferase"/>
</dbReference>
<keyword evidence="2" id="KW-0808">Transferase</keyword>
<dbReference type="OrthoDB" id="9811523at2"/>
<dbReference type="RefSeq" id="WP_074605331.1">
    <property type="nucleotide sequence ID" value="NZ_FNGY01000002.1"/>
</dbReference>
<dbReference type="EMBL" id="FNGY01000002">
    <property type="protein sequence ID" value="SDL90863.1"/>
    <property type="molecule type" value="Genomic_DNA"/>
</dbReference>
<sequence length="190" mass="21601">MKIKKITTERLYLIPFTIPIAQEVLNQQYTILSDMGLNLSQGWPDEDMMETLPRIVTNLELVEEPSGFESWLIVEKESKAIIGDIGFKGKPDPEGSVDLGYGIVDAARRKGYAVEAGAALIKWAFKQQQVKVITARCMHVNEGSTKTLERLGFYQKVIKEEMVHWFLLREPGSKTINALSQFKILFHFKP</sequence>
<name>A0A1G9NX53_9SPHI</name>